<organism evidence="2 3">
    <name type="scientific">Punica granatum</name>
    <name type="common">Pomegranate</name>
    <dbReference type="NCBI Taxonomy" id="22663"/>
    <lineage>
        <taxon>Eukaryota</taxon>
        <taxon>Viridiplantae</taxon>
        <taxon>Streptophyta</taxon>
        <taxon>Embryophyta</taxon>
        <taxon>Tracheophyta</taxon>
        <taxon>Spermatophyta</taxon>
        <taxon>Magnoliopsida</taxon>
        <taxon>eudicotyledons</taxon>
        <taxon>Gunneridae</taxon>
        <taxon>Pentapetalae</taxon>
        <taxon>rosids</taxon>
        <taxon>malvids</taxon>
        <taxon>Myrtales</taxon>
        <taxon>Lythraceae</taxon>
        <taxon>Punica</taxon>
    </lineage>
</organism>
<reference evidence="3" key="1">
    <citation type="journal article" date="2017" name="Plant J.">
        <title>The pomegranate (Punica granatum L.) genome and the genomics of punicalagin biosynthesis.</title>
        <authorList>
            <person name="Qin G."/>
            <person name="Xu C."/>
            <person name="Ming R."/>
            <person name="Tang H."/>
            <person name="Guyot R."/>
            <person name="Kramer E.M."/>
            <person name="Hu Y."/>
            <person name="Yi X."/>
            <person name="Qi Y."/>
            <person name="Xu X."/>
            <person name="Gao Z."/>
            <person name="Pan H."/>
            <person name="Jian J."/>
            <person name="Tian Y."/>
            <person name="Yue Z."/>
            <person name="Xu Y."/>
        </authorList>
    </citation>
    <scope>NUCLEOTIDE SEQUENCE [LARGE SCALE GENOMIC DNA]</scope>
    <source>
        <strain evidence="3">cv. Dabenzi</strain>
    </source>
</reference>
<gene>
    <name evidence="2" type="ORF">CDL15_Pgr012808</name>
</gene>
<comment type="caution">
    <text evidence="2">The sequence shown here is derived from an EMBL/GenBank/DDBJ whole genome shotgun (WGS) entry which is preliminary data.</text>
</comment>
<dbReference type="AlphaFoldDB" id="A0A218XEE6"/>
<protein>
    <recommendedName>
        <fullName evidence="1">Yippee domain-containing protein</fullName>
    </recommendedName>
</protein>
<dbReference type="PANTHER" id="PTHR13848">
    <property type="entry name" value="PROTEIN YIPPEE-LIKE CG15309-RELATED"/>
    <property type="match status" value="1"/>
</dbReference>
<dbReference type="EMBL" id="MTKT01001932">
    <property type="protein sequence ID" value="OWM83327.1"/>
    <property type="molecule type" value="Genomic_DNA"/>
</dbReference>
<evidence type="ECO:0000313" key="3">
    <source>
        <dbReference type="Proteomes" id="UP000197138"/>
    </source>
</evidence>
<feature type="domain" description="Yippee" evidence="1">
    <location>
        <begin position="8"/>
        <end position="84"/>
    </location>
</feature>
<name>A0A218XEE6_PUNGR</name>
<accession>A0A218XEE6</accession>
<sequence>MAEFLGNPFFSCRNCRNPLALREDLLNKNFRAKTGQAYMFTNVANIALGRKEDRQLITGNFAIAATTVAAAEWSLDGSTCELTT</sequence>
<proteinExistence type="predicted"/>
<dbReference type="PROSITE" id="PS51792">
    <property type="entry name" value="YIPPEE"/>
    <property type="match status" value="1"/>
</dbReference>
<dbReference type="Proteomes" id="UP000197138">
    <property type="component" value="Unassembled WGS sequence"/>
</dbReference>
<evidence type="ECO:0000259" key="1">
    <source>
        <dbReference type="PROSITE" id="PS51792"/>
    </source>
</evidence>
<evidence type="ECO:0000313" key="2">
    <source>
        <dbReference type="EMBL" id="OWM83327.1"/>
    </source>
</evidence>
<dbReference type="InterPro" id="IPR034751">
    <property type="entry name" value="Yippee"/>
</dbReference>
<dbReference type="InterPro" id="IPR039058">
    <property type="entry name" value="Yippee_fam"/>
</dbReference>